<dbReference type="AlphaFoldDB" id="I2F5F1"/>
<evidence type="ECO:0000256" key="1">
    <source>
        <dbReference type="ARBA" id="ARBA00022723"/>
    </source>
</evidence>
<name>I2F5F1_9BACT</name>
<dbReference type="HOGENOM" id="CLU_012201_0_1_0"/>
<dbReference type="HAMAP" id="MF_01876">
    <property type="entry name" value="PsiMP_glycosidase"/>
    <property type="match status" value="1"/>
</dbReference>
<comment type="catalytic activity">
    <reaction evidence="6">
        <text>D-ribose 5-phosphate + uracil = psi-UMP + H2O</text>
        <dbReference type="Rhea" id="RHEA:18337"/>
        <dbReference type="ChEBI" id="CHEBI:15377"/>
        <dbReference type="ChEBI" id="CHEBI:17568"/>
        <dbReference type="ChEBI" id="CHEBI:58380"/>
        <dbReference type="ChEBI" id="CHEBI:78346"/>
        <dbReference type="EC" id="4.2.1.70"/>
    </reaction>
</comment>
<organism evidence="7 8">
    <name type="scientific">Mesotoga prima MesG1.Ag.4.2</name>
    <dbReference type="NCBI Taxonomy" id="660470"/>
    <lineage>
        <taxon>Bacteria</taxon>
        <taxon>Thermotogati</taxon>
        <taxon>Thermotogota</taxon>
        <taxon>Thermotogae</taxon>
        <taxon>Kosmotogales</taxon>
        <taxon>Kosmotogaceae</taxon>
        <taxon>Mesotoga</taxon>
    </lineage>
</organism>
<sequence length="285" mass="30217">MNNVVALESTVIAHGLPRGVNFETALNMERAVRKNGGEPKTIGILNGEIIVGLREEQIMRLGTAPNVLKVGTAEIPYATAMKRDAATTVSATMAIAKRDGISVFATGGIGGVHRGKDWDVSQDIIELSRTSMIVVSAGVKSILDVPKTLEFLETFGVTLVGYKTDSFPLFHCSRSPYRVNLTINSPEEALLILKEKERLGIDGAVLVANPIPETDSMDYDDLSRLIETALSTAEARGVSGKALTPFLLSTIAELSNGKTLDANISLLINNAALAGQIAGSLGAEL</sequence>
<feature type="binding site" evidence="6">
    <location>
        <position position="119"/>
    </location>
    <ligand>
        <name>Mn(2+)</name>
        <dbReference type="ChEBI" id="CHEBI:29035"/>
    </ligand>
</feature>
<proteinExistence type="inferred from homology"/>
<comment type="function">
    <text evidence="6">Catalyzes the reversible cleavage of pseudouridine 5'-phosphate (PsiMP) to ribose 5-phosphate and uracil. Functions biologically in the cleavage direction, as part of a pseudouridine degradation pathway.</text>
</comment>
<evidence type="ECO:0000256" key="3">
    <source>
        <dbReference type="ARBA" id="ARBA00023211"/>
    </source>
</evidence>
<dbReference type="InterPro" id="IPR022830">
    <property type="entry name" value="Indigdn_synthA-like"/>
</dbReference>
<keyword evidence="5 6" id="KW-0326">Glycosidase</keyword>
<dbReference type="PANTHER" id="PTHR42909:SF1">
    <property type="entry name" value="CARBOHYDRATE KINASE PFKB DOMAIN-CONTAINING PROTEIN"/>
    <property type="match status" value="1"/>
</dbReference>
<comment type="subunit">
    <text evidence="6">Homotrimer.</text>
</comment>
<reference evidence="7 8" key="1">
    <citation type="journal article" date="2012" name="Genome Biol. Evol.">
        <title>Genome Sequence of the Mesophilic Thermotogales Bacterium Mesotoga prima MesG1.Ag.4.2 Reveals the Largest Thermotogales Genome To Date.</title>
        <authorList>
            <person name="Zhaxybayeva O."/>
            <person name="Swithers K.S."/>
            <person name="Foght J."/>
            <person name="Green A.G."/>
            <person name="Bruce D."/>
            <person name="Detter C."/>
            <person name="Han S."/>
            <person name="Teshima H."/>
            <person name="Han J."/>
            <person name="Woyke T."/>
            <person name="Pitluck S."/>
            <person name="Nolan M."/>
            <person name="Ivanova N."/>
            <person name="Pati A."/>
            <person name="Land M.L."/>
            <person name="Dlutek M."/>
            <person name="Doolittle W.F."/>
            <person name="Noll K.M."/>
            <person name="Nesbo C.L."/>
        </authorList>
    </citation>
    <scope>NUCLEOTIDE SEQUENCE [LARGE SCALE GENOMIC DNA]</scope>
    <source>
        <strain evidence="8">mesG1.Ag.4.2</strain>
    </source>
</reference>
<evidence type="ECO:0000313" key="8">
    <source>
        <dbReference type="Proteomes" id="UP000002881"/>
    </source>
</evidence>
<dbReference type="Pfam" id="PF04227">
    <property type="entry name" value="Indigoidine_A"/>
    <property type="match status" value="1"/>
</dbReference>
<gene>
    <name evidence="6" type="primary">psuG</name>
    <name evidence="7" type="ORF">Theba_1470</name>
</gene>
<dbReference type="GO" id="GO:0005737">
    <property type="term" value="C:cytoplasm"/>
    <property type="evidence" value="ECO:0007669"/>
    <property type="project" value="TreeGrafter"/>
</dbReference>
<keyword evidence="3 6" id="KW-0464">Manganese</keyword>
<dbReference type="InterPro" id="IPR007342">
    <property type="entry name" value="PsuG"/>
</dbReference>
<evidence type="ECO:0000256" key="6">
    <source>
        <dbReference type="HAMAP-Rule" id="MF_01876"/>
    </source>
</evidence>
<keyword evidence="1 6" id="KW-0479">Metal-binding</keyword>
<dbReference type="PANTHER" id="PTHR42909">
    <property type="entry name" value="ZGC:136858"/>
    <property type="match status" value="1"/>
</dbReference>
<dbReference type="KEGG" id="mpg:Theba_1470"/>
<comment type="cofactor">
    <cofactor evidence="6">
        <name>Mn(2+)</name>
        <dbReference type="ChEBI" id="CHEBI:29035"/>
    </cofactor>
    <text evidence="6">Binds 1 Mn(2+) ion per subunit.</text>
</comment>
<keyword evidence="2 6" id="KW-0378">Hydrolase</keyword>
<dbReference type="EMBL" id="CP003532">
    <property type="protein sequence ID" value="AFK07154.1"/>
    <property type="molecule type" value="Genomic_DNA"/>
</dbReference>
<dbReference type="RefSeq" id="WP_014731088.1">
    <property type="nucleotide sequence ID" value="NC_017934.1"/>
</dbReference>
<protein>
    <recommendedName>
        <fullName evidence="6">Pseudouridine-5'-phosphate glycosidase</fullName>
        <shortName evidence="6">PsiMP glycosidase</shortName>
        <ecNumber evidence="6">4.2.1.70</ecNumber>
    </recommendedName>
</protein>
<dbReference type="GO" id="GO:0046872">
    <property type="term" value="F:metal ion binding"/>
    <property type="evidence" value="ECO:0007669"/>
    <property type="project" value="UniProtKB-KW"/>
</dbReference>
<keyword evidence="8" id="KW-1185">Reference proteome</keyword>
<dbReference type="GeneID" id="87107274"/>
<feature type="active site" description="Nucleophile" evidence="6">
    <location>
        <position position="140"/>
    </location>
</feature>
<dbReference type="GO" id="GO:0016798">
    <property type="term" value="F:hydrolase activity, acting on glycosyl bonds"/>
    <property type="evidence" value="ECO:0007669"/>
    <property type="project" value="UniProtKB-KW"/>
</dbReference>
<comment type="similarity">
    <text evidence="6">Belongs to the pseudouridine-5'-phosphate glycosidase family.</text>
</comment>
<feature type="binding site" evidence="6">
    <location>
        <position position="89"/>
    </location>
    <ligand>
        <name>substrate</name>
    </ligand>
</feature>
<dbReference type="SUPFAM" id="SSF110581">
    <property type="entry name" value="Indigoidine synthase A-like"/>
    <property type="match status" value="1"/>
</dbReference>
<evidence type="ECO:0000313" key="7">
    <source>
        <dbReference type="EMBL" id="AFK07154.1"/>
    </source>
</evidence>
<dbReference type="Proteomes" id="UP000002881">
    <property type="component" value="Chromosome"/>
</dbReference>
<evidence type="ECO:0000256" key="4">
    <source>
        <dbReference type="ARBA" id="ARBA00023239"/>
    </source>
</evidence>
<accession>I2F5F1</accession>
<dbReference type="Gene3D" id="3.40.1790.10">
    <property type="entry name" value="Indigoidine synthase domain"/>
    <property type="match status" value="1"/>
</dbReference>
<keyword evidence="4 6" id="KW-0456">Lyase</keyword>
<evidence type="ECO:0000256" key="5">
    <source>
        <dbReference type="ARBA" id="ARBA00023295"/>
    </source>
</evidence>
<feature type="binding site" evidence="6">
    <location>
        <position position="69"/>
    </location>
    <ligand>
        <name>substrate</name>
    </ligand>
</feature>
<feature type="binding site" evidence="6">
    <location>
        <begin position="121"/>
        <end position="123"/>
    </location>
    <ligand>
        <name>substrate</name>
    </ligand>
</feature>
<dbReference type="GO" id="GO:0004730">
    <property type="term" value="F:pseudouridylate synthase activity"/>
    <property type="evidence" value="ECO:0007669"/>
    <property type="project" value="UniProtKB-UniRule"/>
</dbReference>
<evidence type="ECO:0000256" key="2">
    <source>
        <dbReference type="ARBA" id="ARBA00022801"/>
    </source>
</evidence>
<feature type="active site" description="Proton donor" evidence="6">
    <location>
        <position position="8"/>
    </location>
</feature>
<dbReference type="EC" id="4.2.1.70" evidence="6"/>
<dbReference type="STRING" id="660470.Theba_1470"/>
<dbReference type="GO" id="GO:0046113">
    <property type="term" value="P:nucleobase catabolic process"/>
    <property type="evidence" value="ECO:0007669"/>
    <property type="project" value="UniProtKB-UniRule"/>
</dbReference>
<dbReference type="eggNOG" id="COG2313">
    <property type="taxonomic scope" value="Bacteria"/>
</dbReference>